<comment type="caution">
    <text evidence="1">The sequence shown here is derived from an EMBL/GenBank/DDBJ whole genome shotgun (WGS) entry which is preliminary data.</text>
</comment>
<evidence type="ECO:0000313" key="1">
    <source>
        <dbReference type="EMBL" id="KAJ8015174.1"/>
    </source>
</evidence>
<keyword evidence="2" id="KW-1185">Reference proteome</keyword>
<sequence>MSGPFSRLQQLEQGMLGLSAQCQVLRRPLTGQLQCCVRGLSTEGNFNYHRRGAALSQHYGQLQLLLEQRAQLLFHQEYAQRTRFAILYVNKLTRLLEQELRLLTDRSRVCERPNSAWFFGMEAMCQELRSHMSHWDVLCAKARSDVWLRTTLFQRTETLAVMRRTLRVLGLQAMLLMEQCIYAAFSALASAQLARVPTDALEDLLAGVEFFNRVLEEQRVQHGGLRWRNESLLLSNWHGLSRSSATRGRILPSPYPVVELMRILAEHRGKMAAEELYLWVSQQNRLNSQALRTGAQPPTWEELDLLFPLLSPLHSNDSSPNRPALESFQQATLDEPRTGPPFSWSCDFPFTTFIHQDTNTLEILFQALVSSTDLLAPHIPNRPMAEWSHTPDYSFRGGEEGSSPTDEARTEMKRPKSVQWLDVGQSEACVELFGRYRTMLWMEFGRALIRCFHHPPRNSSLDSVNHWSDQMVLQLVMWLNHGCRAEVFPEECRGVVGGFTLHLLSNAVFRHWDKVMCAALGSGLNDKCLPGVDQENSMVMTSTMEQLSLLFPPLVTMFRFLHTSAQSGKGDSNAQVMTSLQLGLHCRAVASLQTSTFWVMSKAYQFLSSWSLNKFLLISLGDLKVLRASVERLLQHVEALCVKGNHNILKQQAAQLTQGVTDLQVFSERVFRIFSNDCKRMSEDIFEQTMPSAKHWRVNYKTEFPRCPSDYAASAAQSVIGQVLEGVQLLPKEEWAPALTEAMTAFMEAWMEHILKQKIKFSIQGALQLKQDFDLIRDLIRSEEYSLSEEIHQRLLSLRVFHQVDNAIVCLLQQPVSKPYMPSRGWKPFRHCCSSNADVMDQSSSIQNNFESMDFQSACQQALAQTEGTTTPELLASSPQESYLAVAQQEWLDLRIQNGNRWKLPGLRCLTRSEP</sequence>
<gene>
    <name evidence="1" type="ORF">DPEC_G00023400</name>
</gene>
<evidence type="ECO:0000313" key="2">
    <source>
        <dbReference type="Proteomes" id="UP001157502"/>
    </source>
</evidence>
<name>A0ACC2HGP9_DALPE</name>
<organism evidence="1 2">
    <name type="scientific">Dallia pectoralis</name>
    <name type="common">Alaska blackfish</name>
    <dbReference type="NCBI Taxonomy" id="75939"/>
    <lineage>
        <taxon>Eukaryota</taxon>
        <taxon>Metazoa</taxon>
        <taxon>Chordata</taxon>
        <taxon>Craniata</taxon>
        <taxon>Vertebrata</taxon>
        <taxon>Euteleostomi</taxon>
        <taxon>Actinopterygii</taxon>
        <taxon>Neopterygii</taxon>
        <taxon>Teleostei</taxon>
        <taxon>Protacanthopterygii</taxon>
        <taxon>Esociformes</taxon>
        <taxon>Umbridae</taxon>
        <taxon>Dallia</taxon>
    </lineage>
</organism>
<accession>A0ACC2HGP9</accession>
<protein>
    <submittedName>
        <fullName evidence="1">Uncharacterized protein</fullName>
    </submittedName>
</protein>
<dbReference type="Proteomes" id="UP001157502">
    <property type="component" value="Chromosome 2"/>
</dbReference>
<dbReference type="EMBL" id="CM055729">
    <property type="protein sequence ID" value="KAJ8015174.1"/>
    <property type="molecule type" value="Genomic_DNA"/>
</dbReference>
<reference evidence="1" key="1">
    <citation type="submission" date="2021-05" db="EMBL/GenBank/DDBJ databases">
        <authorList>
            <person name="Pan Q."/>
            <person name="Jouanno E."/>
            <person name="Zahm M."/>
            <person name="Klopp C."/>
            <person name="Cabau C."/>
            <person name="Louis A."/>
            <person name="Berthelot C."/>
            <person name="Parey E."/>
            <person name="Roest Crollius H."/>
            <person name="Montfort J."/>
            <person name="Robinson-Rechavi M."/>
            <person name="Bouchez O."/>
            <person name="Lampietro C."/>
            <person name="Lopez Roques C."/>
            <person name="Donnadieu C."/>
            <person name="Postlethwait J."/>
            <person name="Bobe J."/>
            <person name="Dillon D."/>
            <person name="Chandos A."/>
            <person name="von Hippel F."/>
            <person name="Guiguen Y."/>
        </authorList>
    </citation>
    <scope>NUCLEOTIDE SEQUENCE</scope>
    <source>
        <strain evidence="1">YG-Jan2019</strain>
    </source>
</reference>
<proteinExistence type="predicted"/>